<dbReference type="SUPFAM" id="SSF46785">
    <property type="entry name" value="Winged helix' DNA-binding domain"/>
    <property type="match status" value="1"/>
</dbReference>
<dbReference type="PROSITE" id="PS00894">
    <property type="entry name" value="HTH_DEOR_1"/>
    <property type="match status" value="1"/>
</dbReference>
<dbReference type="InterPro" id="IPR014036">
    <property type="entry name" value="DeoR-like_C"/>
</dbReference>
<sequence>MGKRSIRSSRQDRLDSILECLIADEGASAQSLAARFDVSLMTMHRDLDELQSRGIVRKFRGGVSVQRTSTYEIAAPLRRLVAVPQKRAIAAAAATLVSPGQAVLLDDSTTAASMLDHVLGIEDLHIVTNYLPVLNRIAGAGTAGTTAIGGTYVPGHESFLGVGAVAAIRAVRVDTAFVSTTTADANGTYHQEESIVAVKTEMIRSARRRVLLADSAKLGATSLHLVCGWESIDDLITDTGAPAELLDTIRDRGVRVTAVTPENGAGTSDEETLPAAPLDRSPTHDEQEDA</sequence>
<evidence type="ECO:0000256" key="1">
    <source>
        <dbReference type="ARBA" id="ARBA00023015"/>
    </source>
</evidence>
<keyword evidence="7" id="KW-1185">Reference proteome</keyword>
<comment type="caution">
    <text evidence="6">The sequence shown here is derived from an EMBL/GenBank/DDBJ whole genome shotgun (WGS) entry which is preliminary data.</text>
</comment>
<dbReference type="SMART" id="SM01134">
    <property type="entry name" value="DeoRC"/>
    <property type="match status" value="1"/>
</dbReference>
<evidence type="ECO:0000256" key="4">
    <source>
        <dbReference type="SAM" id="MobiDB-lite"/>
    </source>
</evidence>
<feature type="region of interest" description="Disordered" evidence="4">
    <location>
        <begin position="258"/>
        <end position="290"/>
    </location>
</feature>
<dbReference type="InterPro" id="IPR001034">
    <property type="entry name" value="DeoR_HTH"/>
</dbReference>
<dbReference type="Gene3D" id="1.10.10.10">
    <property type="entry name" value="Winged helix-like DNA-binding domain superfamily/Winged helix DNA-binding domain"/>
    <property type="match status" value="1"/>
</dbReference>
<reference evidence="6 7" key="1">
    <citation type="submission" date="2019-10" db="EMBL/GenBank/DDBJ databases">
        <title>Draft Genome Assembly of Rhodococcus zopfii DSM44189.</title>
        <authorList>
            <person name="Sutton J.M."/>
            <person name="Akob D.M."/>
            <person name="Bushman T.J."/>
        </authorList>
    </citation>
    <scope>NUCLEOTIDE SEQUENCE [LARGE SCALE GENOMIC DNA]</scope>
    <source>
        <strain evidence="6 7">DSM 44189</strain>
    </source>
</reference>
<evidence type="ECO:0000256" key="2">
    <source>
        <dbReference type="ARBA" id="ARBA00023125"/>
    </source>
</evidence>
<keyword evidence="2" id="KW-0238">DNA-binding</keyword>
<organism evidence="6 7">
    <name type="scientific">Rhodococcus zopfii</name>
    <dbReference type="NCBI Taxonomy" id="43772"/>
    <lineage>
        <taxon>Bacteria</taxon>
        <taxon>Bacillati</taxon>
        <taxon>Actinomycetota</taxon>
        <taxon>Actinomycetes</taxon>
        <taxon>Mycobacteriales</taxon>
        <taxon>Nocardiaceae</taxon>
        <taxon>Rhodococcus</taxon>
    </lineage>
</organism>
<dbReference type="PROSITE" id="PS51000">
    <property type="entry name" value="HTH_DEOR_2"/>
    <property type="match status" value="1"/>
</dbReference>
<evidence type="ECO:0000259" key="5">
    <source>
        <dbReference type="PROSITE" id="PS51000"/>
    </source>
</evidence>
<dbReference type="SUPFAM" id="SSF100950">
    <property type="entry name" value="NagB/RpiA/CoA transferase-like"/>
    <property type="match status" value="1"/>
</dbReference>
<name>A0ABU3WVW8_9NOCA</name>
<accession>A0ABU3WVW8</accession>
<dbReference type="SMART" id="SM00420">
    <property type="entry name" value="HTH_DEOR"/>
    <property type="match status" value="1"/>
</dbReference>
<evidence type="ECO:0000256" key="3">
    <source>
        <dbReference type="ARBA" id="ARBA00023163"/>
    </source>
</evidence>
<keyword evidence="3" id="KW-0804">Transcription</keyword>
<dbReference type="Pfam" id="PF08220">
    <property type="entry name" value="HTH_DeoR"/>
    <property type="match status" value="1"/>
</dbReference>
<dbReference type="Pfam" id="PF00455">
    <property type="entry name" value="DeoRC"/>
    <property type="match status" value="1"/>
</dbReference>
<dbReference type="PANTHER" id="PTHR30363:SF58">
    <property type="entry name" value="REGULATORY PROTEIN, DEOR FAMILY"/>
    <property type="match status" value="1"/>
</dbReference>
<evidence type="ECO:0000313" key="7">
    <source>
        <dbReference type="Proteomes" id="UP001275440"/>
    </source>
</evidence>
<dbReference type="Proteomes" id="UP001275440">
    <property type="component" value="Unassembled WGS sequence"/>
</dbReference>
<feature type="compositionally biased region" description="Basic and acidic residues" evidence="4">
    <location>
        <begin position="281"/>
        <end position="290"/>
    </location>
</feature>
<dbReference type="InterPro" id="IPR018356">
    <property type="entry name" value="Tscrpt_reg_HTH_DeoR_CS"/>
</dbReference>
<keyword evidence="1" id="KW-0805">Transcription regulation</keyword>
<protein>
    <submittedName>
        <fullName evidence="6">DeoR/GlpR transcriptional regulator</fullName>
    </submittedName>
</protein>
<dbReference type="InterPro" id="IPR036388">
    <property type="entry name" value="WH-like_DNA-bd_sf"/>
</dbReference>
<dbReference type="RefSeq" id="WP_083583856.1">
    <property type="nucleotide sequence ID" value="NZ_JAHWLX010000033.1"/>
</dbReference>
<dbReference type="PRINTS" id="PR00037">
    <property type="entry name" value="HTHLACR"/>
</dbReference>
<dbReference type="EMBL" id="WBMO01000005">
    <property type="protein sequence ID" value="MDV2478151.1"/>
    <property type="molecule type" value="Genomic_DNA"/>
</dbReference>
<dbReference type="PANTHER" id="PTHR30363">
    <property type="entry name" value="HTH-TYPE TRANSCRIPTIONAL REGULATOR SRLR-RELATED"/>
    <property type="match status" value="1"/>
</dbReference>
<evidence type="ECO:0000313" key="6">
    <source>
        <dbReference type="EMBL" id="MDV2478151.1"/>
    </source>
</evidence>
<gene>
    <name evidence="6" type="ORF">F8M49_27070</name>
</gene>
<dbReference type="InterPro" id="IPR050313">
    <property type="entry name" value="Carb_Metab_HTH_regulators"/>
</dbReference>
<proteinExistence type="predicted"/>
<dbReference type="InterPro" id="IPR036390">
    <property type="entry name" value="WH_DNA-bd_sf"/>
</dbReference>
<feature type="domain" description="HTH deoR-type" evidence="5">
    <location>
        <begin position="10"/>
        <end position="65"/>
    </location>
</feature>
<dbReference type="InterPro" id="IPR037171">
    <property type="entry name" value="NagB/RpiA_transferase-like"/>
</dbReference>